<feature type="transmembrane region" description="Helical" evidence="2">
    <location>
        <begin position="273"/>
        <end position="295"/>
    </location>
</feature>
<keyword evidence="2" id="KW-0472">Membrane</keyword>
<feature type="chain" id="PRO_5040139484" evidence="3">
    <location>
        <begin position="32"/>
        <end position="410"/>
    </location>
</feature>
<organism evidence="4 5">
    <name type="scientific">Pholiota conissans</name>
    <dbReference type="NCBI Taxonomy" id="109636"/>
    <lineage>
        <taxon>Eukaryota</taxon>
        <taxon>Fungi</taxon>
        <taxon>Dikarya</taxon>
        <taxon>Basidiomycota</taxon>
        <taxon>Agaricomycotina</taxon>
        <taxon>Agaricomycetes</taxon>
        <taxon>Agaricomycetidae</taxon>
        <taxon>Agaricales</taxon>
        <taxon>Agaricineae</taxon>
        <taxon>Strophariaceae</taxon>
        <taxon>Pholiota</taxon>
    </lineage>
</organism>
<sequence>MGVLSYRLRRVFRLATLRLWLFSHLLSSTSAATVEIIRVNSIDFSGQSIAPDDVLSYQIDPSPSGYAASELVFRTLGGFLLKIGPLPATAADGAFATGSFTIPGVQSGHYLMSLSDNQSGQMTGDTPELQVIVGGGADINPDSSPQPVQSQPTPAHTSSPISPAQTVTSSSGRSSVPNPTVTDNTIHESSASNPNTSTTSSGGDLIPDNNSTTPLFGDTSSVTRNTTPLTQLPAISPMPTKSQETSNIASSTSVSAQVQPPGTEKTTKISGKVLAAIIGGAVAFMIFLCLVLFCLCSKRTRQSYFPSRTLFHRRLPKFLTLAHPYHVAPSTTSESNVSSSKSKSKDFAPSPHQAPRAALIDIIALLHDQLRQIQETNNTVSMSTNSTSAEGSYISDGPPPQYHDAVSNVS</sequence>
<feature type="compositionally biased region" description="Low complexity" evidence="1">
    <location>
        <begin position="376"/>
        <end position="388"/>
    </location>
</feature>
<feature type="compositionally biased region" description="Polar residues" evidence="1">
    <location>
        <begin position="155"/>
        <end position="188"/>
    </location>
</feature>
<dbReference type="Proteomes" id="UP000807469">
    <property type="component" value="Unassembled WGS sequence"/>
</dbReference>
<evidence type="ECO:0000313" key="4">
    <source>
        <dbReference type="EMBL" id="KAF9474012.1"/>
    </source>
</evidence>
<gene>
    <name evidence="4" type="ORF">BDN70DRAFT_962756</name>
</gene>
<evidence type="ECO:0000256" key="2">
    <source>
        <dbReference type="SAM" id="Phobius"/>
    </source>
</evidence>
<feature type="region of interest" description="Disordered" evidence="1">
    <location>
        <begin position="376"/>
        <end position="410"/>
    </location>
</feature>
<feature type="signal peptide" evidence="3">
    <location>
        <begin position="1"/>
        <end position="31"/>
    </location>
</feature>
<feature type="region of interest" description="Disordered" evidence="1">
    <location>
        <begin position="328"/>
        <end position="352"/>
    </location>
</feature>
<protein>
    <submittedName>
        <fullName evidence="4">Uncharacterized protein</fullName>
    </submittedName>
</protein>
<reference evidence="4" key="1">
    <citation type="submission" date="2020-11" db="EMBL/GenBank/DDBJ databases">
        <authorList>
            <consortium name="DOE Joint Genome Institute"/>
            <person name="Ahrendt S."/>
            <person name="Riley R."/>
            <person name="Andreopoulos W."/>
            <person name="Labutti K."/>
            <person name="Pangilinan J."/>
            <person name="Ruiz-Duenas F.J."/>
            <person name="Barrasa J.M."/>
            <person name="Sanchez-Garcia M."/>
            <person name="Camarero S."/>
            <person name="Miyauchi S."/>
            <person name="Serrano A."/>
            <person name="Linde D."/>
            <person name="Babiker R."/>
            <person name="Drula E."/>
            <person name="Ayuso-Fernandez I."/>
            <person name="Pacheco R."/>
            <person name="Padilla G."/>
            <person name="Ferreira P."/>
            <person name="Barriuso J."/>
            <person name="Kellner H."/>
            <person name="Castanera R."/>
            <person name="Alfaro M."/>
            <person name="Ramirez L."/>
            <person name="Pisabarro A.G."/>
            <person name="Kuo A."/>
            <person name="Tritt A."/>
            <person name="Lipzen A."/>
            <person name="He G."/>
            <person name="Yan M."/>
            <person name="Ng V."/>
            <person name="Cullen D."/>
            <person name="Martin F."/>
            <person name="Rosso M.-N."/>
            <person name="Henrissat B."/>
            <person name="Hibbett D."/>
            <person name="Martinez A.T."/>
            <person name="Grigoriev I.V."/>
        </authorList>
    </citation>
    <scope>NUCLEOTIDE SEQUENCE</scope>
    <source>
        <strain evidence="4">CIRM-BRFM 674</strain>
    </source>
</reference>
<evidence type="ECO:0000313" key="5">
    <source>
        <dbReference type="Proteomes" id="UP000807469"/>
    </source>
</evidence>
<feature type="compositionally biased region" description="Low complexity" evidence="1">
    <location>
        <begin position="330"/>
        <end position="341"/>
    </location>
</feature>
<feature type="compositionally biased region" description="Low complexity" evidence="1">
    <location>
        <begin position="189"/>
        <end position="201"/>
    </location>
</feature>
<evidence type="ECO:0000256" key="3">
    <source>
        <dbReference type="SAM" id="SignalP"/>
    </source>
</evidence>
<dbReference type="EMBL" id="MU155402">
    <property type="protein sequence ID" value="KAF9474012.1"/>
    <property type="molecule type" value="Genomic_DNA"/>
</dbReference>
<proteinExistence type="predicted"/>
<accession>A0A9P5YRA7</accession>
<feature type="compositionally biased region" description="Low complexity" evidence="1">
    <location>
        <begin position="141"/>
        <end position="154"/>
    </location>
</feature>
<keyword evidence="5" id="KW-1185">Reference proteome</keyword>
<name>A0A9P5YRA7_9AGAR</name>
<dbReference type="AlphaFoldDB" id="A0A9P5YRA7"/>
<feature type="region of interest" description="Disordered" evidence="1">
    <location>
        <begin position="116"/>
        <end position="265"/>
    </location>
</feature>
<comment type="caution">
    <text evidence="4">The sequence shown here is derived from an EMBL/GenBank/DDBJ whole genome shotgun (WGS) entry which is preliminary data.</text>
</comment>
<evidence type="ECO:0000256" key="1">
    <source>
        <dbReference type="SAM" id="MobiDB-lite"/>
    </source>
</evidence>
<keyword evidence="2" id="KW-1133">Transmembrane helix</keyword>
<keyword evidence="2" id="KW-0812">Transmembrane</keyword>
<feature type="compositionally biased region" description="Polar residues" evidence="1">
    <location>
        <begin position="239"/>
        <end position="260"/>
    </location>
</feature>
<keyword evidence="3" id="KW-0732">Signal</keyword>
<feature type="compositionally biased region" description="Polar residues" evidence="1">
    <location>
        <begin position="208"/>
        <end position="230"/>
    </location>
</feature>